<keyword evidence="2" id="KW-1277">Toxin-antitoxin system</keyword>
<evidence type="ECO:0000256" key="1">
    <source>
        <dbReference type="ARBA" id="ARBA00022553"/>
    </source>
</evidence>
<organism evidence="6 7">
    <name type="scientific">Mucilaginibacter arboris</name>
    <dbReference type="NCBI Taxonomy" id="2682090"/>
    <lineage>
        <taxon>Bacteria</taxon>
        <taxon>Pseudomonadati</taxon>
        <taxon>Bacteroidota</taxon>
        <taxon>Sphingobacteriia</taxon>
        <taxon>Sphingobacteriales</taxon>
        <taxon>Sphingobacteriaceae</taxon>
        <taxon>Mucilaginibacter</taxon>
    </lineage>
</organism>
<evidence type="ECO:0000256" key="2">
    <source>
        <dbReference type="ARBA" id="ARBA00022649"/>
    </source>
</evidence>
<comment type="caution">
    <text evidence="6">The sequence shown here is derived from an EMBL/GenBank/DDBJ whole genome shotgun (WGS) entry which is preliminary data.</text>
</comment>
<dbReference type="AlphaFoldDB" id="A0A7K1SV50"/>
<dbReference type="EMBL" id="WPIK01000005">
    <property type="protein sequence ID" value="MVN21164.1"/>
    <property type="molecule type" value="Genomic_DNA"/>
</dbReference>
<dbReference type="PANTHER" id="PTHR34139">
    <property type="entry name" value="UPF0331 PROTEIN MJ0127"/>
    <property type="match status" value="1"/>
</dbReference>
<dbReference type="InterPro" id="IPR051813">
    <property type="entry name" value="HepT_RNase_toxin"/>
</dbReference>
<reference evidence="6 7" key="1">
    <citation type="submission" date="2019-12" db="EMBL/GenBank/DDBJ databases">
        <title>Mucilaginibacter sp. HMF7410 genome sequencing and assembly.</title>
        <authorList>
            <person name="Kang H."/>
            <person name="Cha I."/>
            <person name="Kim H."/>
            <person name="Joh K."/>
        </authorList>
    </citation>
    <scope>NUCLEOTIDE SEQUENCE [LARGE SCALE GENOMIC DNA]</scope>
    <source>
        <strain evidence="6 7">HMF7410</strain>
    </source>
</reference>
<evidence type="ECO:0000256" key="3">
    <source>
        <dbReference type="ARBA" id="ARBA00022722"/>
    </source>
</evidence>
<evidence type="ECO:0000256" key="5">
    <source>
        <dbReference type="ARBA" id="ARBA00022801"/>
    </source>
</evidence>
<dbReference type="GO" id="GO:0004540">
    <property type="term" value="F:RNA nuclease activity"/>
    <property type="evidence" value="ECO:0007669"/>
    <property type="project" value="InterPro"/>
</dbReference>
<keyword evidence="5" id="KW-0378">Hydrolase</keyword>
<dbReference type="InterPro" id="IPR008201">
    <property type="entry name" value="HepT-like"/>
</dbReference>
<keyword evidence="7" id="KW-1185">Reference proteome</keyword>
<protein>
    <submittedName>
        <fullName evidence="6">DUF86 domain-containing protein</fullName>
    </submittedName>
</protein>
<evidence type="ECO:0000256" key="4">
    <source>
        <dbReference type="ARBA" id="ARBA00022741"/>
    </source>
</evidence>
<gene>
    <name evidence="6" type="ORF">GO621_06410</name>
</gene>
<dbReference type="Pfam" id="PF01934">
    <property type="entry name" value="HepT-like"/>
    <property type="match status" value="1"/>
</dbReference>
<sequence>MNLQEKKLLADVLQAIISIDEHLEGKRIFTEYKASKTKRRAVERELEIIGEAVNKLLKINPSVEISYARMIVDLRNKVIHAYDNVNDIVIWNVVVNHLPVLQAEVKKLLEEK</sequence>
<keyword evidence="3" id="KW-0540">Nuclease</keyword>
<dbReference type="RefSeq" id="WP_157565295.1">
    <property type="nucleotide sequence ID" value="NZ_WPIK01000005.1"/>
</dbReference>
<name>A0A7K1SV50_9SPHI</name>
<dbReference type="PANTHER" id="PTHR34139:SF1">
    <property type="entry name" value="RNASE MJ1380-RELATED"/>
    <property type="match status" value="1"/>
</dbReference>
<dbReference type="GO" id="GO:0110001">
    <property type="term" value="C:toxin-antitoxin complex"/>
    <property type="evidence" value="ECO:0007669"/>
    <property type="project" value="InterPro"/>
</dbReference>
<dbReference type="Proteomes" id="UP000462014">
    <property type="component" value="Unassembled WGS sequence"/>
</dbReference>
<dbReference type="GO" id="GO:0000166">
    <property type="term" value="F:nucleotide binding"/>
    <property type="evidence" value="ECO:0007669"/>
    <property type="project" value="UniProtKB-KW"/>
</dbReference>
<evidence type="ECO:0000313" key="6">
    <source>
        <dbReference type="EMBL" id="MVN21164.1"/>
    </source>
</evidence>
<keyword evidence="1" id="KW-0597">Phosphoprotein</keyword>
<evidence type="ECO:0000313" key="7">
    <source>
        <dbReference type="Proteomes" id="UP000462014"/>
    </source>
</evidence>
<accession>A0A7K1SV50</accession>
<dbReference type="GO" id="GO:0016787">
    <property type="term" value="F:hydrolase activity"/>
    <property type="evidence" value="ECO:0007669"/>
    <property type="project" value="UniProtKB-KW"/>
</dbReference>
<keyword evidence="4" id="KW-0547">Nucleotide-binding</keyword>
<proteinExistence type="predicted"/>